<feature type="domain" description="ABC transmembrane type-1" evidence="11">
    <location>
        <begin position="288"/>
        <end position="479"/>
    </location>
</feature>
<evidence type="ECO:0000256" key="5">
    <source>
        <dbReference type="ARBA" id="ARBA00022692"/>
    </source>
</evidence>
<dbReference type="CDD" id="cd00996">
    <property type="entry name" value="PBP2_AatB_like"/>
    <property type="match status" value="1"/>
</dbReference>
<dbReference type="Pfam" id="PF00528">
    <property type="entry name" value="BPD_transp_1"/>
    <property type="match status" value="1"/>
</dbReference>
<evidence type="ECO:0000256" key="4">
    <source>
        <dbReference type="ARBA" id="ARBA00022475"/>
    </source>
</evidence>
<keyword evidence="5 9" id="KW-0812">Transmembrane</keyword>
<dbReference type="InterPro" id="IPR001638">
    <property type="entry name" value="Solute-binding_3/MltF_N"/>
</dbReference>
<dbReference type="Proteomes" id="UP000509414">
    <property type="component" value="Chromosome"/>
</dbReference>
<evidence type="ECO:0000313" key="12">
    <source>
        <dbReference type="EMBL" id="QLI04648.1"/>
    </source>
</evidence>
<dbReference type="InterPro" id="IPR043429">
    <property type="entry name" value="ArtM/GltK/GlnP/TcyL/YhdX-like"/>
</dbReference>
<organism evidence="12 13">
    <name type="scientific">Candidatus Campylobacter infans</name>
    <dbReference type="NCBI Taxonomy" id="2561898"/>
    <lineage>
        <taxon>Bacteria</taxon>
        <taxon>Pseudomonadati</taxon>
        <taxon>Campylobacterota</taxon>
        <taxon>Epsilonproteobacteria</taxon>
        <taxon>Campylobacterales</taxon>
        <taxon>Campylobacteraceae</taxon>
        <taxon>Campylobacter</taxon>
    </lineage>
</organism>
<comment type="subcellular location">
    <subcellularLocation>
        <location evidence="1">Cell inner membrane</location>
        <topology evidence="1">Multi-pass membrane protein</topology>
    </subcellularLocation>
    <subcellularLocation>
        <location evidence="9">Cell membrane</location>
        <topology evidence="9">Multi-pass membrane protein</topology>
    </subcellularLocation>
</comment>
<dbReference type="InterPro" id="IPR035906">
    <property type="entry name" value="MetI-like_sf"/>
</dbReference>
<evidence type="ECO:0000256" key="6">
    <source>
        <dbReference type="ARBA" id="ARBA00022970"/>
    </source>
</evidence>
<evidence type="ECO:0000313" key="13">
    <source>
        <dbReference type="Proteomes" id="UP000509414"/>
    </source>
</evidence>
<dbReference type="Gene3D" id="1.10.3720.10">
    <property type="entry name" value="MetI-like"/>
    <property type="match status" value="1"/>
</dbReference>
<dbReference type="InterPro" id="IPR000515">
    <property type="entry name" value="MetI-like"/>
</dbReference>
<dbReference type="PANTHER" id="PTHR30614:SF0">
    <property type="entry name" value="L-CYSTINE TRANSPORT SYSTEM PERMEASE PROTEIN TCYL"/>
    <property type="match status" value="1"/>
</dbReference>
<keyword evidence="3 9" id="KW-0813">Transport</keyword>
<keyword evidence="13" id="KW-1185">Reference proteome</keyword>
<evidence type="ECO:0000256" key="3">
    <source>
        <dbReference type="ARBA" id="ARBA00022448"/>
    </source>
</evidence>
<evidence type="ECO:0000259" key="11">
    <source>
        <dbReference type="PROSITE" id="PS50928"/>
    </source>
</evidence>
<feature type="transmembrane region" description="Helical" evidence="9">
    <location>
        <begin position="324"/>
        <end position="349"/>
    </location>
</feature>
<dbReference type="CDD" id="cd06261">
    <property type="entry name" value="TM_PBP2"/>
    <property type="match status" value="1"/>
</dbReference>
<dbReference type="GO" id="GO:0006865">
    <property type="term" value="P:amino acid transport"/>
    <property type="evidence" value="ECO:0007669"/>
    <property type="project" value="UniProtKB-KW"/>
</dbReference>
<sequence length="494" mass="55241">MKKIFLLFAFLLCFVNANSADLEPKKTFIVGFDPAFPPYGYKDDNGEFIGFDLDLAQQVATRNGWELIKQSIDWDSKDFELNSNSIDCIWNGFTMNGREGAYTWSVPYVDNSQVVIVRNDSDIKELKDLKNKVVVVQADSSALAAFKGANASKENKILASSFKALEQVNDYNTAFLSLESGAADAICLDIGVAKYQLDARGSEFRMLSAAISSEQYAIGFKLGNTELRDKVEKTLFEMLDDGSFAKTAKTWGLEDSVSLNQSALKTQNQNFNNQAQSTNIWSQLAFGMLKSLQIFFLTLIFSLPLGLLICAIRQSKIRALRYAASVYISVLRGTPLMLQLLVVFFGPYYLFGISLSSEYRFYAVIIGFCLNYAAYFAEIFRAGFNAVPKEQSQAAFLLGYSSAQTYWRILFPQMCNKVIPPVTNEVITLVKDTSLAFVLAYAEMFSIAKQIAAAQASLMPLFVAGLFYYIFNFIVAWAMAVLEKKVNYLNKRSV</sequence>
<keyword evidence="8 9" id="KW-0472">Membrane</keyword>
<dbReference type="PROSITE" id="PS50928">
    <property type="entry name" value="ABC_TM1"/>
    <property type="match status" value="1"/>
</dbReference>
<evidence type="ECO:0000256" key="8">
    <source>
        <dbReference type="ARBA" id="ARBA00023136"/>
    </source>
</evidence>
<comment type="similarity">
    <text evidence="2">Belongs to the binding-protein-dependent transport system permease family. HisMQ subfamily.</text>
</comment>
<keyword evidence="7 9" id="KW-1133">Transmembrane helix</keyword>
<reference evidence="12 13" key="1">
    <citation type="submission" date="2020-02" db="EMBL/GenBank/DDBJ databases">
        <title>Complete genome sequence of the novel Campylobacter species Candidatus Campylobacter infans.</title>
        <authorList>
            <person name="Duim B."/>
            <person name="Zomer A."/>
            <person name="van der Graaf L."/>
            <person name="Wagenaar J."/>
        </authorList>
    </citation>
    <scope>NUCLEOTIDE SEQUENCE [LARGE SCALE GENOMIC DNA]</scope>
    <source>
        <strain evidence="12 13">19S00001</strain>
    </source>
</reference>
<feature type="chain" id="PRO_5028936754" evidence="10">
    <location>
        <begin position="20"/>
        <end position="494"/>
    </location>
</feature>
<dbReference type="RefSeq" id="WP_205195801.1">
    <property type="nucleotide sequence ID" value="NZ_CP049075.1"/>
</dbReference>
<dbReference type="InterPro" id="IPR010065">
    <property type="entry name" value="AA_ABC_transptr_permease_3TM"/>
</dbReference>
<dbReference type="SMART" id="SM00062">
    <property type="entry name" value="PBPb"/>
    <property type="match status" value="1"/>
</dbReference>
<feature type="transmembrane region" description="Helical" evidence="9">
    <location>
        <begin position="361"/>
        <end position="380"/>
    </location>
</feature>
<dbReference type="GO" id="GO:0043190">
    <property type="term" value="C:ATP-binding cassette (ABC) transporter complex"/>
    <property type="evidence" value="ECO:0007669"/>
    <property type="project" value="InterPro"/>
</dbReference>
<keyword evidence="4" id="KW-1003">Cell membrane</keyword>
<keyword evidence="10" id="KW-0732">Signal</keyword>
<dbReference type="EMBL" id="CP049075">
    <property type="protein sequence ID" value="QLI04648.1"/>
    <property type="molecule type" value="Genomic_DNA"/>
</dbReference>
<accession>A0A7H9CHD1</accession>
<dbReference type="GO" id="GO:0022857">
    <property type="term" value="F:transmembrane transporter activity"/>
    <property type="evidence" value="ECO:0007669"/>
    <property type="project" value="InterPro"/>
</dbReference>
<evidence type="ECO:0000256" key="7">
    <source>
        <dbReference type="ARBA" id="ARBA00022989"/>
    </source>
</evidence>
<dbReference type="KEGG" id="cinf:CINF_0095"/>
<feature type="transmembrane region" description="Helical" evidence="9">
    <location>
        <begin position="292"/>
        <end position="312"/>
    </location>
</feature>
<evidence type="ECO:0000256" key="9">
    <source>
        <dbReference type="RuleBase" id="RU363032"/>
    </source>
</evidence>
<dbReference type="SUPFAM" id="SSF161098">
    <property type="entry name" value="MetI-like"/>
    <property type="match status" value="1"/>
</dbReference>
<dbReference type="SUPFAM" id="SSF53850">
    <property type="entry name" value="Periplasmic binding protein-like II"/>
    <property type="match status" value="1"/>
</dbReference>
<evidence type="ECO:0000256" key="2">
    <source>
        <dbReference type="ARBA" id="ARBA00010072"/>
    </source>
</evidence>
<protein>
    <submittedName>
        <fullName evidence="12">Amino acid ABC transporter, permease/periplasmic substrate-binding protein</fullName>
    </submittedName>
</protein>
<evidence type="ECO:0000256" key="10">
    <source>
        <dbReference type="SAM" id="SignalP"/>
    </source>
</evidence>
<dbReference type="Pfam" id="PF00497">
    <property type="entry name" value="SBP_bac_3"/>
    <property type="match status" value="1"/>
</dbReference>
<dbReference type="AlphaFoldDB" id="A0A7H9CHD1"/>
<dbReference type="Gene3D" id="3.40.190.10">
    <property type="entry name" value="Periplasmic binding protein-like II"/>
    <property type="match status" value="2"/>
</dbReference>
<dbReference type="PANTHER" id="PTHR30614">
    <property type="entry name" value="MEMBRANE COMPONENT OF AMINO ACID ABC TRANSPORTER"/>
    <property type="match status" value="1"/>
</dbReference>
<evidence type="ECO:0000256" key="1">
    <source>
        <dbReference type="ARBA" id="ARBA00004429"/>
    </source>
</evidence>
<keyword evidence="6" id="KW-0029">Amino-acid transport</keyword>
<dbReference type="NCBIfam" id="TIGR01726">
    <property type="entry name" value="HEQRo_perm_3TM"/>
    <property type="match status" value="1"/>
</dbReference>
<feature type="signal peptide" evidence="10">
    <location>
        <begin position="1"/>
        <end position="19"/>
    </location>
</feature>
<gene>
    <name evidence="12" type="ORF">CINF_0095</name>
</gene>
<proteinExistence type="inferred from homology"/>
<feature type="transmembrane region" description="Helical" evidence="9">
    <location>
        <begin position="458"/>
        <end position="482"/>
    </location>
</feature>
<name>A0A7H9CHD1_9BACT</name>